<feature type="non-terminal residue" evidence="6">
    <location>
        <position position="1"/>
    </location>
</feature>
<dbReference type="InterPro" id="IPR001611">
    <property type="entry name" value="Leu-rich_rpt"/>
</dbReference>
<evidence type="ECO:0000256" key="3">
    <source>
        <dbReference type="ARBA" id="ARBA00022490"/>
    </source>
</evidence>
<evidence type="ECO:0000313" key="7">
    <source>
        <dbReference type="Proteomes" id="UP001558652"/>
    </source>
</evidence>
<proteinExistence type="predicted"/>
<evidence type="ECO:0000256" key="4">
    <source>
        <dbReference type="ARBA" id="ARBA00022614"/>
    </source>
</evidence>
<protein>
    <recommendedName>
        <fullName evidence="2">Leucine-rich repeat-containing protein 51</fullName>
    </recommendedName>
</protein>
<dbReference type="GO" id="GO:0005737">
    <property type="term" value="C:cytoplasm"/>
    <property type="evidence" value="ECO:0007669"/>
    <property type="project" value="UniProtKB-SubCell"/>
</dbReference>
<keyword evidence="7" id="KW-1185">Reference proteome</keyword>
<reference evidence="6 7" key="1">
    <citation type="submission" date="2024-07" db="EMBL/GenBank/DDBJ databases">
        <title>Chromosome-level genome assembly of the water stick insect Ranatra chinensis (Heteroptera: Nepidae).</title>
        <authorList>
            <person name="Liu X."/>
        </authorList>
    </citation>
    <scope>NUCLEOTIDE SEQUENCE [LARGE SCALE GENOMIC DNA]</scope>
    <source>
        <strain evidence="6">Cailab_2021Rc</strain>
        <tissue evidence="6">Muscle</tissue>
    </source>
</reference>
<organism evidence="6 7">
    <name type="scientific">Ranatra chinensis</name>
    <dbReference type="NCBI Taxonomy" id="642074"/>
    <lineage>
        <taxon>Eukaryota</taxon>
        <taxon>Metazoa</taxon>
        <taxon>Ecdysozoa</taxon>
        <taxon>Arthropoda</taxon>
        <taxon>Hexapoda</taxon>
        <taxon>Insecta</taxon>
        <taxon>Pterygota</taxon>
        <taxon>Neoptera</taxon>
        <taxon>Paraneoptera</taxon>
        <taxon>Hemiptera</taxon>
        <taxon>Heteroptera</taxon>
        <taxon>Panheteroptera</taxon>
        <taxon>Nepomorpha</taxon>
        <taxon>Nepidae</taxon>
        <taxon>Ranatrinae</taxon>
        <taxon>Ranatra</taxon>
    </lineage>
</organism>
<dbReference type="AlphaFoldDB" id="A0ABD0YRE2"/>
<evidence type="ECO:0000256" key="2">
    <source>
        <dbReference type="ARBA" id="ARBA00014223"/>
    </source>
</evidence>
<dbReference type="PROSITE" id="PS51450">
    <property type="entry name" value="LRR"/>
    <property type="match status" value="1"/>
</dbReference>
<keyword evidence="4" id="KW-0433">Leucine-rich repeat</keyword>
<sequence length="149" mass="17415">RPRTTRTGRPVPHTFEGKYLSNSLWLNSNNLESIQYLTKFVQNVIQQPEALRWIDFSYNNIEDFHEELFSFPNLTILYLHGNCINDFDEITKLKRLKNLKNLTLHGCPIEIQPFYRQHVIYLLPQLKNLDFTTVTPSETRGPAPPGAKD</sequence>
<keyword evidence="5" id="KW-0677">Repeat</keyword>
<gene>
    <name evidence="6" type="ORF">AAG570_003783</name>
</gene>
<comment type="subcellular location">
    <subcellularLocation>
        <location evidence="1">Cytoplasm</location>
    </subcellularLocation>
</comment>
<dbReference type="PANTHER" id="PTHR46545">
    <property type="entry name" value="LEUCINE-RICH REPEAT-CONTAINING PROTEIN 51"/>
    <property type="match status" value="1"/>
</dbReference>
<dbReference type="Pfam" id="PF14580">
    <property type="entry name" value="LRR_9"/>
    <property type="match status" value="1"/>
</dbReference>
<name>A0ABD0YRE2_9HEMI</name>
<dbReference type="InterPro" id="IPR032675">
    <property type="entry name" value="LRR_dom_sf"/>
</dbReference>
<evidence type="ECO:0000256" key="1">
    <source>
        <dbReference type="ARBA" id="ARBA00004496"/>
    </source>
</evidence>
<dbReference type="PANTHER" id="PTHR46545:SF1">
    <property type="entry name" value="LEUCINE-RICH REPEAT-CONTAINING PROTEIN 51"/>
    <property type="match status" value="1"/>
</dbReference>
<dbReference type="Proteomes" id="UP001558652">
    <property type="component" value="Unassembled WGS sequence"/>
</dbReference>
<accession>A0ABD0YRE2</accession>
<evidence type="ECO:0000256" key="5">
    <source>
        <dbReference type="ARBA" id="ARBA00022737"/>
    </source>
</evidence>
<dbReference type="SUPFAM" id="SSF52058">
    <property type="entry name" value="L domain-like"/>
    <property type="match status" value="1"/>
</dbReference>
<comment type="caution">
    <text evidence="6">The sequence shown here is derived from an EMBL/GenBank/DDBJ whole genome shotgun (WGS) entry which is preliminary data.</text>
</comment>
<keyword evidence="3" id="KW-0963">Cytoplasm</keyword>
<dbReference type="EMBL" id="JBFDAA010000014">
    <property type="protein sequence ID" value="KAL1122378.1"/>
    <property type="molecule type" value="Genomic_DNA"/>
</dbReference>
<dbReference type="Gene3D" id="3.80.10.10">
    <property type="entry name" value="Ribonuclease Inhibitor"/>
    <property type="match status" value="1"/>
</dbReference>
<evidence type="ECO:0000313" key="6">
    <source>
        <dbReference type="EMBL" id="KAL1122378.1"/>
    </source>
</evidence>